<protein>
    <submittedName>
        <fullName evidence="1">Uncharacterized protein</fullName>
    </submittedName>
</protein>
<gene>
    <name evidence="1" type="ORF">LCGC14_1906620</name>
</gene>
<evidence type="ECO:0000313" key="1">
    <source>
        <dbReference type="EMBL" id="KKL90247.1"/>
    </source>
</evidence>
<reference evidence="1" key="1">
    <citation type="journal article" date="2015" name="Nature">
        <title>Complex archaea that bridge the gap between prokaryotes and eukaryotes.</title>
        <authorList>
            <person name="Spang A."/>
            <person name="Saw J.H."/>
            <person name="Jorgensen S.L."/>
            <person name="Zaremba-Niedzwiedzka K."/>
            <person name="Martijn J."/>
            <person name="Lind A.E."/>
            <person name="van Eijk R."/>
            <person name="Schleper C."/>
            <person name="Guy L."/>
            <person name="Ettema T.J."/>
        </authorList>
    </citation>
    <scope>NUCLEOTIDE SEQUENCE</scope>
</reference>
<organism evidence="1">
    <name type="scientific">marine sediment metagenome</name>
    <dbReference type="NCBI Taxonomy" id="412755"/>
    <lineage>
        <taxon>unclassified sequences</taxon>
        <taxon>metagenomes</taxon>
        <taxon>ecological metagenomes</taxon>
    </lineage>
</organism>
<sequence length="85" mass="9226">MITEEEKNLFQLVLTQNEATLLGSVTTLGIRTFTGDAEAAAYTKNLLTVAVRSWPEATATLSKKMIALNEATMKCAKEESEGAMK</sequence>
<name>A0A0F9IT65_9ZZZZ</name>
<comment type="caution">
    <text evidence="1">The sequence shown here is derived from an EMBL/GenBank/DDBJ whole genome shotgun (WGS) entry which is preliminary data.</text>
</comment>
<dbReference type="EMBL" id="LAZR01020059">
    <property type="protein sequence ID" value="KKL90247.1"/>
    <property type="molecule type" value="Genomic_DNA"/>
</dbReference>
<proteinExistence type="predicted"/>
<accession>A0A0F9IT65</accession>
<dbReference type="AlphaFoldDB" id="A0A0F9IT65"/>